<sequence>MVASPKHIAVVALRRSGTTALWNLLRQDRRYTCYDEPFSRLLHDLPAENQKRTRAEFIALYNRDPQRFRDLYAPISRGEEVTREFSEGQVQYLQYLLDSGPVAFDVTRCMGKIRALHEAASDAVLVHLFRHPVAFASSHLQPSDSFDPFGLRKSWNRRTALQRKRRFNGWGMEELTRGLHFDATASLLSEAGVSLPKLASNVPAFHRLLAIWLGAFRLAESEGRECYGDQFMSLSFEELCSEPAVNISQIQDLAGIARVSIDSSWLKPASRGLRPDSEKWAEGARSVGFSADEMARFFPNEAA</sequence>
<accession>A0ABX8ZAK9</accession>
<protein>
    <submittedName>
        <fullName evidence="1">Sulfotransferase</fullName>
    </submittedName>
</protein>
<keyword evidence="2" id="KW-1185">Reference proteome</keyword>
<dbReference type="Pfam" id="PF13469">
    <property type="entry name" value="Sulfotransfer_3"/>
    <property type="match status" value="1"/>
</dbReference>
<dbReference type="Gene3D" id="3.40.50.300">
    <property type="entry name" value="P-loop containing nucleotide triphosphate hydrolases"/>
    <property type="match status" value="1"/>
</dbReference>
<dbReference type="SUPFAM" id="SSF52540">
    <property type="entry name" value="P-loop containing nucleoside triphosphate hydrolases"/>
    <property type="match status" value="1"/>
</dbReference>
<dbReference type="InterPro" id="IPR027417">
    <property type="entry name" value="P-loop_NTPase"/>
</dbReference>
<organism evidence="1 2">
    <name type="scientific">Qipengyuania psychrotolerans</name>
    <dbReference type="NCBI Taxonomy" id="2867238"/>
    <lineage>
        <taxon>Bacteria</taxon>
        <taxon>Pseudomonadati</taxon>
        <taxon>Pseudomonadota</taxon>
        <taxon>Alphaproteobacteria</taxon>
        <taxon>Sphingomonadales</taxon>
        <taxon>Erythrobacteraceae</taxon>
        <taxon>Qipengyuania</taxon>
    </lineage>
</organism>
<dbReference type="RefSeq" id="WP_221421586.1">
    <property type="nucleotide sequence ID" value="NZ_CP081297.1"/>
</dbReference>
<dbReference type="EMBL" id="CP081297">
    <property type="protein sequence ID" value="QZD86035.1"/>
    <property type="molecule type" value="Genomic_DNA"/>
</dbReference>
<dbReference type="Proteomes" id="UP000824280">
    <property type="component" value="Chromosome"/>
</dbReference>
<proteinExistence type="predicted"/>
<name>A0ABX8ZAK9_9SPHN</name>
<gene>
    <name evidence="1" type="ORF">K3166_06990</name>
</gene>
<reference evidence="1 2" key="1">
    <citation type="submission" date="2021-08" db="EMBL/GenBank/DDBJ databases">
        <title>Comparative Genomics Analysis of the Genus Qipengyuania Reveals Extensive Genetic Diversity and Metabolic Versatility, Including the Description of Fifteen Novel Species.</title>
        <authorList>
            <person name="Liu Y."/>
        </authorList>
    </citation>
    <scope>NUCLEOTIDE SEQUENCE [LARGE SCALE GENOMIC DNA]</scope>
    <source>
        <strain evidence="1 2">1XM2-8</strain>
    </source>
</reference>
<evidence type="ECO:0000313" key="2">
    <source>
        <dbReference type="Proteomes" id="UP000824280"/>
    </source>
</evidence>
<evidence type="ECO:0000313" key="1">
    <source>
        <dbReference type="EMBL" id="QZD86035.1"/>
    </source>
</evidence>